<evidence type="ECO:0000256" key="1">
    <source>
        <dbReference type="SAM" id="SignalP"/>
    </source>
</evidence>
<dbReference type="Proteomes" id="UP000075714">
    <property type="component" value="Unassembled WGS sequence"/>
</dbReference>
<dbReference type="GO" id="GO:0016810">
    <property type="term" value="F:hydrolase activity, acting on carbon-nitrogen (but not peptide) bonds"/>
    <property type="evidence" value="ECO:0007669"/>
    <property type="project" value="InterPro"/>
</dbReference>
<reference evidence="4" key="1">
    <citation type="journal article" date="2016" name="Nat. Commun.">
        <title>The Gonium pectorale genome demonstrates co-option of cell cycle regulation during the evolution of multicellularity.</title>
        <authorList>
            <person name="Hanschen E.R."/>
            <person name="Marriage T.N."/>
            <person name="Ferris P.J."/>
            <person name="Hamaji T."/>
            <person name="Toyoda A."/>
            <person name="Fujiyama A."/>
            <person name="Neme R."/>
            <person name="Noguchi H."/>
            <person name="Minakuchi Y."/>
            <person name="Suzuki M."/>
            <person name="Kawai-Toyooka H."/>
            <person name="Smith D.R."/>
            <person name="Sparks H."/>
            <person name="Anderson J."/>
            <person name="Bakaric R."/>
            <person name="Luria V."/>
            <person name="Karger A."/>
            <person name="Kirschner M.W."/>
            <person name="Durand P.M."/>
            <person name="Michod R.E."/>
            <person name="Nozaki H."/>
            <person name="Olson B.J."/>
        </authorList>
    </citation>
    <scope>NUCLEOTIDE SEQUENCE [LARGE SCALE GENOMIC DNA]</scope>
    <source>
        <strain evidence="4">NIES-2863</strain>
    </source>
</reference>
<proteinExistence type="predicted"/>
<dbReference type="EMBL" id="LSYV01000006">
    <property type="protein sequence ID" value="KXZ54180.1"/>
    <property type="molecule type" value="Genomic_DNA"/>
</dbReference>
<dbReference type="STRING" id="33097.A0A150GXV8"/>
<comment type="caution">
    <text evidence="3">The sequence shown here is derived from an EMBL/GenBank/DDBJ whole genome shotgun (WGS) entry which is preliminary data.</text>
</comment>
<dbReference type="SUPFAM" id="SSF51338">
    <property type="entry name" value="Composite domain of metallo-dependent hydrolases"/>
    <property type="match status" value="1"/>
</dbReference>
<evidence type="ECO:0000313" key="3">
    <source>
        <dbReference type="EMBL" id="KXZ54180.1"/>
    </source>
</evidence>
<protein>
    <recommendedName>
        <fullName evidence="2">Amidohydrolase-related domain-containing protein</fullName>
    </recommendedName>
</protein>
<feature type="signal peptide" evidence="1">
    <location>
        <begin position="1"/>
        <end position="28"/>
    </location>
</feature>
<evidence type="ECO:0000313" key="4">
    <source>
        <dbReference type="Proteomes" id="UP000075714"/>
    </source>
</evidence>
<name>A0A150GXV8_GONPE</name>
<sequence length="731" mass="74623">MSRAGRAAAAALAAIFLPLLALPGAAQGSNRQVASDQQLYDAILDQTVTSIGLAYDGATLAPLAALTSGAFVVQRSVTIAGAVPGTQPSLDFAYLGGVVGLAPGTTFTFHGLSLLRMQALRAPVGLFATSPGATVVAQDCTNNQQVCWPHEAANVYFLQVFSRPLPGSQSTIICAAGTEGSCNQYAFTDVGFKVNPSPEYGTGGYDMHYLNTVINCRSYADPLPSCPTLYTDVSTNPYNCLATASASAPAEAPPAAPPAPAPALPEEGSLVLENCRVLDAAAGAYLEGLQRVTLRGGLIRSVEPLGSGATDDGAEAAAVVEGKGKASDGSGSGGAAVVVDCAGAVLMPANLAGLMSYPESYVAARSAHILAGMLARGFTTIRDAGGADFGLAQAVDEGLVLGPRILFTGHALSQTGGHGDFRGRGEDLCACGAALRGIGRVCDGDAEVRRAARDELRRGAHCIKIMASGGVASPTDRLTNTQFSEAELSAIVEEAAAAGSYVCAHAYTPPSISRALRAGVRSIEHGNWLDEPTAELMVKKGAFLVPTLVTYQELARGGAAAGMPQELVDKVGDAVEAGLRSLAVAHKAGVVMCFGSDLLGDLHPAQAGEFELRSRVLPAADVLRAATVNCAELFGMQYTLGRVQPGYAADLLLLAPGADPLADVGVLARPGGASVAAVFKGGLLAKAPAPATASPLQDSCLGGVAEGNGQEARGWEVLNERLLPAAFWPRT</sequence>
<dbReference type="CDD" id="cd01299">
    <property type="entry name" value="Met_dep_hydrolase_A"/>
    <property type="match status" value="1"/>
</dbReference>
<keyword evidence="4" id="KW-1185">Reference proteome</keyword>
<dbReference type="Gene3D" id="2.30.40.10">
    <property type="entry name" value="Urease, subunit C, domain 1"/>
    <property type="match status" value="1"/>
</dbReference>
<feature type="domain" description="Amidohydrolase-related" evidence="2">
    <location>
        <begin position="357"/>
        <end position="682"/>
    </location>
</feature>
<dbReference type="InterPro" id="IPR032466">
    <property type="entry name" value="Metal_Hydrolase"/>
</dbReference>
<dbReference type="PANTHER" id="PTHR43135:SF3">
    <property type="entry name" value="ALPHA-D-RIBOSE 1-METHYLPHOSPHONATE 5-TRIPHOSPHATE DIPHOSPHATASE"/>
    <property type="match status" value="1"/>
</dbReference>
<keyword evidence="1" id="KW-0732">Signal</keyword>
<dbReference type="InterPro" id="IPR011059">
    <property type="entry name" value="Metal-dep_hydrolase_composite"/>
</dbReference>
<gene>
    <name evidence="3" type="ORF">GPECTOR_5g276</name>
</gene>
<dbReference type="InterPro" id="IPR051781">
    <property type="entry name" value="Metallo-dep_Hydrolase"/>
</dbReference>
<feature type="chain" id="PRO_5007562365" description="Amidohydrolase-related domain-containing protein" evidence="1">
    <location>
        <begin position="29"/>
        <end position="731"/>
    </location>
</feature>
<dbReference type="Gene3D" id="3.20.20.140">
    <property type="entry name" value="Metal-dependent hydrolases"/>
    <property type="match status" value="1"/>
</dbReference>
<evidence type="ECO:0000259" key="2">
    <source>
        <dbReference type="Pfam" id="PF01979"/>
    </source>
</evidence>
<dbReference type="SUPFAM" id="SSF51556">
    <property type="entry name" value="Metallo-dependent hydrolases"/>
    <property type="match status" value="1"/>
</dbReference>
<dbReference type="InterPro" id="IPR057744">
    <property type="entry name" value="OTAase-like"/>
</dbReference>
<dbReference type="InterPro" id="IPR006680">
    <property type="entry name" value="Amidohydro-rel"/>
</dbReference>
<accession>A0A150GXV8</accession>
<dbReference type="PANTHER" id="PTHR43135">
    <property type="entry name" value="ALPHA-D-RIBOSE 1-METHYLPHOSPHONATE 5-TRIPHOSPHATE DIPHOSPHATASE"/>
    <property type="match status" value="1"/>
</dbReference>
<dbReference type="Pfam" id="PF01979">
    <property type="entry name" value="Amidohydro_1"/>
    <property type="match status" value="1"/>
</dbReference>
<organism evidence="3 4">
    <name type="scientific">Gonium pectorale</name>
    <name type="common">Green alga</name>
    <dbReference type="NCBI Taxonomy" id="33097"/>
    <lineage>
        <taxon>Eukaryota</taxon>
        <taxon>Viridiplantae</taxon>
        <taxon>Chlorophyta</taxon>
        <taxon>core chlorophytes</taxon>
        <taxon>Chlorophyceae</taxon>
        <taxon>CS clade</taxon>
        <taxon>Chlamydomonadales</taxon>
        <taxon>Volvocaceae</taxon>
        <taxon>Gonium</taxon>
    </lineage>
</organism>
<dbReference type="AlphaFoldDB" id="A0A150GXV8"/>
<dbReference type="OrthoDB" id="194468at2759"/>